<dbReference type="Gene3D" id="3.40.630.30">
    <property type="match status" value="1"/>
</dbReference>
<evidence type="ECO:0000313" key="2">
    <source>
        <dbReference type="EMBL" id="MCR1899923.1"/>
    </source>
</evidence>
<organism evidence="2 3">
    <name type="scientific">Irregularibacter muris</name>
    <dbReference type="NCBI Taxonomy" id="1796619"/>
    <lineage>
        <taxon>Bacteria</taxon>
        <taxon>Bacillati</taxon>
        <taxon>Bacillota</taxon>
        <taxon>Clostridia</taxon>
        <taxon>Eubacteriales</taxon>
        <taxon>Eubacteriaceae</taxon>
        <taxon>Irregularibacter</taxon>
    </lineage>
</organism>
<feature type="domain" description="N-acetyltransferase" evidence="1">
    <location>
        <begin position="1"/>
        <end position="141"/>
    </location>
</feature>
<name>A0AAE3HIR3_9FIRM</name>
<dbReference type="InterPro" id="IPR000182">
    <property type="entry name" value="GNAT_dom"/>
</dbReference>
<dbReference type="PROSITE" id="PS51186">
    <property type="entry name" value="GNAT"/>
    <property type="match status" value="1"/>
</dbReference>
<dbReference type="EMBL" id="JANKAS010000015">
    <property type="protein sequence ID" value="MCR1899923.1"/>
    <property type="molecule type" value="Genomic_DNA"/>
</dbReference>
<dbReference type="RefSeq" id="WP_257532731.1">
    <property type="nucleotide sequence ID" value="NZ_JANKAS010000015.1"/>
</dbReference>
<accession>A0AAE3HIR3</accession>
<sequence length="150" mass="17353">MVELKEYNILDDGEIDVILYKKSNGDALKDFSPEYKFHILLHESDIVIGHINFRLGDTEKILKYIGHIGYGIDEQYRGNKYAAKACKIIRKVAKEHGMEKVIITCNPDNYASRKTCETIGARFIEVVDIPETSDVYSLNETQKCRYEWEL</sequence>
<dbReference type="CDD" id="cd04301">
    <property type="entry name" value="NAT_SF"/>
    <property type="match status" value="1"/>
</dbReference>
<dbReference type="EC" id="2.3.1.-" evidence="2"/>
<evidence type="ECO:0000259" key="1">
    <source>
        <dbReference type="PROSITE" id="PS51186"/>
    </source>
</evidence>
<dbReference type="Pfam" id="PF13302">
    <property type="entry name" value="Acetyltransf_3"/>
    <property type="match status" value="1"/>
</dbReference>
<keyword evidence="2" id="KW-0808">Transferase</keyword>
<comment type="caution">
    <text evidence="2">The sequence shown here is derived from an EMBL/GenBank/DDBJ whole genome shotgun (WGS) entry which is preliminary data.</text>
</comment>
<dbReference type="InterPro" id="IPR016181">
    <property type="entry name" value="Acyl_CoA_acyltransferase"/>
</dbReference>
<dbReference type="Proteomes" id="UP001205748">
    <property type="component" value="Unassembled WGS sequence"/>
</dbReference>
<reference evidence="2" key="1">
    <citation type="submission" date="2022-07" db="EMBL/GenBank/DDBJ databases">
        <title>Enhanced cultured diversity of the mouse gut microbiota enables custom-made synthetic communities.</title>
        <authorList>
            <person name="Afrizal A."/>
        </authorList>
    </citation>
    <scope>NUCLEOTIDE SEQUENCE</scope>
    <source>
        <strain evidence="2">DSM 28593</strain>
    </source>
</reference>
<evidence type="ECO:0000313" key="3">
    <source>
        <dbReference type="Proteomes" id="UP001205748"/>
    </source>
</evidence>
<keyword evidence="3" id="KW-1185">Reference proteome</keyword>
<gene>
    <name evidence="2" type="ORF">NSA47_13170</name>
</gene>
<protein>
    <submittedName>
        <fullName evidence="2">GNAT family N-acetyltransferase</fullName>
        <ecNumber evidence="2">2.3.1.-</ecNumber>
    </submittedName>
</protein>
<proteinExistence type="predicted"/>
<dbReference type="PANTHER" id="PTHR39173">
    <property type="entry name" value="ACETYLTRANSFERASE"/>
    <property type="match status" value="1"/>
</dbReference>
<dbReference type="SUPFAM" id="SSF55729">
    <property type="entry name" value="Acyl-CoA N-acyltransferases (Nat)"/>
    <property type="match status" value="1"/>
</dbReference>
<keyword evidence="2" id="KW-0012">Acyltransferase</keyword>
<dbReference type="GO" id="GO:0016747">
    <property type="term" value="F:acyltransferase activity, transferring groups other than amino-acyl groups"/>
    <property type="evidence" value="ECO:0007669"/>
    <property type="project" value="InterPro"/>
</dbReference>
<dbReference type="AlphaFoldDB" id="A0AAE3HIR3"/>
<dbReference type="PANTHER" id="PTHR39173:SF1">
    <property type="entry name" value="ACETYLTRANSFERASE"/>
    <property type="match status" value="1"/>
</dbReference>